<proteinExistence type="predicted"/>
<dbReference type="EMBL" id="JAIZAY010000004">
    <property type="protein sequence ID" value="KAJ8043455.1"/>
    <property type="molecule type" value="Genomic_DNA"/>
</dbReference>
<evidence type="ECO:0000313" key="1">
    <source>
        <dbReference type="EMBL" id="KAJ8043455.1"/>
    </source>
</evidence>
<reference evidence="1" key="1">
    <citation type="submission" date="2021-10" db="EMBL/GenBank/DDBJ databases">
        <title>Tropical sea cucumber genome reveals ecological adaptation and Cuvierian tubules defense mechanism.</title>
        <authorList>
            <person name="Chen T."/>
        </authorList>
    </citation>
    <scope>NUCLEOTIDE SEQUENCE</scope>
    <source>
        <strain evidence="1">Nanhai2018</strain>
        <tissue evidence="1">Muscle</tissue>
    </source>
</reference>
<comment type="caution">
    <text evidence="1">The sequence shown here is derived from an EMBL/GenBank/DDBJ whole genome shotgun (WGS) entry which is preliminary data.</text>
</comment>
<evidence type="ECO:0000313" key="2">
    <source>
        <dbReference type="Proteomes" id="UP001152320"/>
    </source>
</evidence>
<dbReference type="AlphaFoldDB" id="A0A9Q1HEY1"/>
<keyword evidence="2" id="KW-1185">Reference proteome</keyword>
<sequence length="139" mass="15532">MTAIESLDGKDAIADKLQCDENSDVFVASQEALYGTEYKPDLYLIVYVDDTAQLQFGKICSILVCGQKTDDIYFVLSQCQNIGFNAHYHGYEVPVQEKPAFSVVALDTLVHHLPLSGLTYYQENSPTFLCPHYSVTHSN</sequence>
<name>A0A9Q1HEY1_HOLLE</name>
<protein>
    <submittedName>
        <fullName evidence="1">Uncharacterized protein</fullName>
    </submittedName>
</protein>
<gene>
    <name evidence="1" type="ORF">HOLleu_10541</name>
</gene>
<organism evidence="1 2">
    <name type="scientific">Holothuria leucospilota</name>
    <name type="common">Black long sea cucumber</name>
    <name type="synonym">Mertensiothuria leucospilota</name>
    <dbReference type="NCBI Taxonomy" id="206669"/>
    <lineage>
        <taxon>Eukaryota</taxon>
        <taxon>Metazoa</taxon>
        <taxon>Echinodermata</taxon>
        <taxon>Eleutherozoa</taxon>
        <taxon>Echinozoa</taxon>
        <taxon>Holothuroidea</taxon>
        <taxon>Aspidochirotacea</taxon>
        <taxon>Aspidochirotida</taxon>
        <taxon>Holothuriidae</taxon>
        <taxon>Holothuria</taxon>
    </lineage>
</organism>
<dbReference type="Proteomes" id="UP001152320">
    <property type="component" value="Chromosome 4"/>
</dbReference>
<accession>A0A9Q1HEY1</accession>